<feature type="domain" description="TonB-dependent receptor plug" evidence="16">
    <location>
        <begin position="113"/>
        <end position="219"/>
    </location>
</feature>
<accession>D4Z0U2</accession>
<name>D4Z0U2_SPHIU</name>
<evidence type="ECO:0000256" key="4">
    <source>
        <dbReference type="ARBA" id="ARBA00022496"/>
    </source>
</evidence>
<evidence type="ECO:0000256" key="5">
    <source>
        <dbReference type="ARBA" id="ARBA00022692"/>
    </source>
</evidence>
<keyword evidence="18" id="KW-1185">Reference proteome</keyword>
<evidence type="ECO:0000256" key="13">
    <source>
        <dbReference type="PROSITE-ProRule" id="PRU10144"/>
    </source>
</evidence>
<dbReference type="STRING" id="452662.SJA_C1-13900"/>
<evidence type="ECO:0000256" key="12">
    <source>
        <dbReference type="PROSITE-ProRule" id="PRU01360"/>
    </source>
</evidence>
<comment type="subcellular location">
    <subcellularLocation>
        <location evidence="1 12">Cell outer membrane</location>
        <topology evidence="1 12">Multi-pass membrane protein</topology>
    </subcellularLocation>
</comment>
<evidence type="ECO:0000256" key="10">
    <source>
        <dbReference type="ARBA" id="ARBA00023136"/>
    </source>
</evidence>
<evidence type="ECO:0000256" key="11">
    <source>
        <dbReference type="ARBA" id="ARBA00023237"/>
    </source>
</evidence>
<evidence type="ECO:0000256" key="9">
    <source>
        <dbReference type="ARBA" id="ARBA00023077"/>
    </source>
</evidence>
<dbReference type="PANTHER" id="PTHR32552">
    <property type="entry name" value="FERRICHROME IRON RECEPTOR-RELATED"/>
    <property type="match status" value="1"/>
</dbReference>
<keyword evidence="6" id="KW-0732">Signal</keyword>
<sequence>MAYLSENARLLDSDNAIDVAASSSRGGEKMKTQSHYELKSWEAVQIHRRLAGSLAGKSAAGGLKLCLVTSAAMLALTPNLATAQTVTGVQDGATSPAGLEDIVVTANRRSERAQDVPMAISTMSNAALEQRGVASTTDLQQVVPSLTFNYPVNVGSPYIRGVGSELIDPTSESPVALYVDDVYVAAPQTSLFKLTSIQQIDVLSGPQGTLFGRNSTGGVVQIRTLDPSHDLTFNASVTYGNYDMLSIPLYVSTSLTDNVAADLSVLYENQGRGYGRNLVNGFETFKQADNNISLRSKWLISLGDKTTIRIAADYANLINTNAYQKPQGTISPISGDGYPGRYNANGDQIDRSKLETGGVSATIDQQVGDLDLTSITAYRKVKANLKLDDDVSPIAALNLELFENYRSFSQEVRLKNSGKSRLKWVVGAFYYDSKGGYEPFLVNGAAAIPKDAQQTTSVAAFGQATFAVTPTVNLTGGLRYTYEKQTFTFPAGSLQDDQSVNRLTFRIAIDKHLTPDVLAYASFNRGFKSGGYNLISPGNAFKPENLDSYEGGIKSELFDRSVRINLGGFYYDYSNQQYLLPVLGGNIVVNAAASKIWGIEGKLEVIPLSGLSLSTAFTVMHGRYSNYPGAVRTDQDGNASPPFNARGNHTVNTPDFVISGSASYSFDTSFGHIDADLSGQYNGGYYFTVDNRLEQPSYFLLNAGLAWSPENSPLRVRVWAKNLTDARYYQTKLSIGNPVGDAQRQADPRTYGVTLSIKF</sequence>
<dbReference type="Gene3D" id="2.40.170.20">
    <property type="entry name" value="TonB-dependent receptor, beta-barrel domain"/>
    <property type="match status" value="1"/>
</dbReference>
<dbReference type="KEGG" id="sjp:SJA_C1-13900"/>
<evidence type="ECO:0000256" key="7">
    <source>
        <dbReference type="ARBA" id="ARBA00023004"/>
    </source>
</evidence>
<dbReference type="HOGENOM" id="CLU_008287_15_0_5"/>
<dbReference type="InterPro" id="IPR000531">
    <property type="entry name" value="Beta-barrel_TonB"/>
</dbReference>
<dbReference type="GO" id="GO:0006826">
    <property type="term" value="P:iron ion transport"/>
    <property type="evidence" value="ECO:0007669"/>
    <property type="project" value="UniProtKB-KW"/>
</dbReference>
<dbReference type="SUPFAM" id="SSF56935">
    <property type="entry name" value="Porins"/>
    <property type="match status" value="1"/>
</dbReference>
<evidence type="ECO:0000259" key="15">
    <source>
        <dbReference type="Pfam" id="PF00593"/>
    </source>
</evidence>
<keyword evidence="9 14" id="KW-0798">TonB box</keyword>
<evidence type="ECO:0000256" key="2">
    <source>
        <dbReference type="ARBA" id="ARBA00022448"/>
    </source>
</evidence>
<evidence type="ECO:0000259" key="16">
    <source>
        <dbReference type="Pfam" id="PF07715"/>
    </source>
</evidence>
<protein>
    <submittedName>
        <fullName evidence="17">TonB-dependent receptor-like protein</fullName>
    </submittedName>
</protein>
<dbReference type="PROSITE" id="PS01156">
    <property type="entry name" value="TONB_DEPENDENT_REC_2"/>
    <property type="match status" value="1"/>
</dbReference>
<evidence type="ECO:0000256" key="3">
    <source>
        <dbReference type="ARBA" id="ARBA00022452"/>
    </source>
</evidence>
<dbReference type="InterPro" id="IPR010917">
    <property type="entry name" value="TonB_rcpt_CS"/>
</dbReference>
<dbReference type="InterPro" id="IPR039426">
    <property type="entry name" value="TonB-dep_rcpt-like"/>
</dbReference>
<keyword evidence="5 12" id="KW-0812">Transmembrane</keyword>
<keyword evidence="10 12" id="KW-0472">Membrane</keyword>
<keyword evidence="4" id="KW-0410">Iron transport</keyword>
<evidence type="ECO:0000256" key="14">
    <source>
        <dbReference type="RuleBase" id="RU003357"/>
    </source>
</evidence>
<dbReference type="Pfam" id="PF07715">
    <property type="entry name" value="Plug"/>
    <property type="match status" value="1"/>
</dbReference>
<dbReference type="GeneID" id="29273009"/>
<evidence type="ECO:0000256" key="6">
    <source>
        <dbReference type="ARBA" id="ARBA00022729"/>
    </source>
</evidence>
<feature type="domain" description="TonB-dependent receptor-like beta-barrel" evidence="15">
    <location>
        <begin position="305"/>
        <end position="723"/>
    </location>
</feature>
<proteinExistence type="inferred from homology"/>
<keyword evidence="3 12" id="KW-1134">Transmembrane beta strand</keyword>
<dbReference type="AlphaFoldDB" id="D4Z0U2"/>
<organism evidence="17 18">
    <name type="scientific">Sphingobium indicum (strain DSM 16413 / CCM 7287 / MTCC 6362 / UT26 / NBRC 101211 / UT26S)</name>
    <name type="common">Sphingobium japonicum</name>
    <dbReference type="NCBI Taxonomy" id="452662"/>
    <lineage>
        <taxon>Bacteria</taxon>
        <taxon>Pseudomonadati</taxon>
        <taxon>Pseudomonadota</taxon>
        <taxon>Alphaproteobacteria</taxon>
        <taxon>Sphingomonadales</taxon>
        <taxon>Sphingomonadaceae</taxon>
        <taxon>Sphingobium</taxon>
    </lineage>
</organism>
<dbReference type="PANTHER" id="PTHR32552:SF81">
    <property type="entry name" value="TONB-DEPENDENT OUTER MEMBRANE RECEPTOR"/>
    <property type="match status" value="1"/>
</dbReference>
<comment type="similarity">
    <text evidence="12 14">Belongs to the TonB-dependent receptor family.</text>
</comment>
<evidence type="ECO:0000256" key="8">
    <source>
        <dbReference type="ARBA" id="ARBA00023065"/>
    </source>
</evidence>
<keyword evidence="2 12" id="KW-0813">Transport</keyword>
<dbReference type="PROSITE" id="PS52016">
    <property type="entry name" value="TONB_DEPENDENT_REC_3"/>
    <property type="match status" value="1"/>
</dbReference>
<feature type="short sequence motif" description="TonB C-terminal box" evidence="13">
    <location>
        <begin position="742"/>
        <end position="759"/>
    </location>
</feature>
<keyword evidence="11 12" id="KW-0998">Cell outer membrane</keyword>
<dbReference type="Pfam" id="PF00593">
    <property type="entry name" value="TonB_dep_Rec_b-barrel"/>
    <property type="match status" value="1"/>
</dbReference>
<evidence type="ECO:0000256" key="1">
    <source>
        <dbReference type="ARBA" id="ARBA00004571"/>
    </source>
</evidence>
<keyword evidence="17" id="KW-0675">Receptor</keyword>
<reference evidence="17 18" key="1">
    <citation type="journal article" date="2010" name="J. Bacteriol.">
        <title>Complete genome sequence of the representative gamma-hexachlorocyclohexane-degrading bacterium Sphingobium japonicum UT26.</title>
        <authorList>
            <person name="Nagata Y."/>
            <person name="Ohtsubo Y."/>
            <person name="Endo R."/>
            <person name="Ichikawa N."/>
            <person name="Ankai A."/>
            <person name="Oguchi A."/>
            <person name="Fukui S."/>
            <person name="Fujita N."/>
            <person name="Tsuda M."/>
        </authorList>
    </citation>
    <scope>NUCLEOTIDE SEQUENCE [LARGE SCALE GENOMIC DNA]</scope>
    <source>
        <strain evidence="18">DSM 16413 / CCM 7287 / MTCC 6362 / UT26 / NBRC 101211 / UT26S</strain>
    </source>
</reference>
<evidence type="ECO:0000313" key="17">
    <source>
        <dbReference type="EMBL" id="BAI96224.1"/>
    </source>
</evidence>
<dbReference type="Proteomes" id="UP000007753">
    <property type="component" value="Chromosome 1"/>
</dbReference>
<dbReference type="InterPro" id="IPR036942">
    <property type="entry name" value="Beta-barrel_TonB_sf"/>
</dbReference>
<keyword evidence="7" id="KW-0408">Iron</keyword>
<dbReference type="EMBL" id="AP010803">
    <property type="protein sequence ID" value="BAI96224.1"/>
    <property type="molecule type" value="Genomic_DNA"/>
</dbReference>
<gene>
    <name evidence="17" type="ordered locus">SJA_C1-13900</name>
</gene>
<evidence type="ECO:0000313" key="18">
    <source>
        <dbReference type="Proteomes" id="UP000007753"/>
    </source>
</evidence>
<keyword evidence="8" id="KW-0406">Ion transport</keyword>
<dbReference type="InterPro" id="IPR012910">
    <property type="entry name" value="Plug_dom"/>
</dbReference>
<dbReference type="RefSeq" id="WP_013039778.1">
    <property type="nucleotide sequence ID" value="NC_014006.1"/>
</dbReference>
<dbReference type="GO" id="GO:0009279">
    <property type="term" value="C:cell outer membrane"/>
    <property type="evidence" value="ECO:0007669"/>
    <property type="project" value="UniProtKB-SubCell"/>
</dbReference>
<dbReference type="eggNOG" id="COG4771">
    <property type="taxonomic scope" value="Bacteria"/>
</dbReference>